<evidence type="ECO:0000313" key="1">
    <source>
        <dbReference type="EMBL" id="EAP86712.1"/>
    </source>
</evidence>
<keyword evidence="2" id="KW-1185">Reference proteome</keyword>
<dbReference type="InterPro" id="IPR018534">
    <property type="entry name" value="Tet_reg_excision_RteC"/>
</dbReference>
<dbReference type="eggNOG" id="ENOG502ZAA7">
    <property type="taxonomic scope" value="Bacteria"/>
</dbReference>
<dbReference type="Proteomes" id="UP000002297">
    <property type="component" value="Chromosome"/>
</dbReference>
<name>A3UA76_CROAH</name>
<dbReference type="AlphaFoldDB" id="A3UA76"/>
<dbReference type="KEGG" id="cat:CA2559_11768"/>
<organism evidence="1 2">
    <name type="scientific">Croceibacter atlanticus (strain ATCC BAA-628 / JCM 21780 / CIP 108009 / IAM 15332 / KCTC 12090 / HTCC2559)</name>
    <dbReference type="NCBI Taxonomy" id="216432"/>
    <lineage>
        <taxon>Bacteria</taxon>
        <taxon>Pseudomonadati</taxon>
        <taxon>Bacteroidota</taxon>
        <taxon>Flavobacteriia</taxon>
        <taxon>Flavobacteriales</taxon>
        <taxon>Flavobacteriaceae</taxon>
        <taxon>Croceibacter</taxon>
    </lineage>
</organism>
<dbReference type="STRING" id="216432.CA2559_11768"/>
<dbReference type="GeneID" id="89454073"/>
<dbReference type="OrthoDB" id="790983at2"/>
<dbReference type="Pfam" id="PF09357">
    <property type="entry name" value="RteC"/>
    <property type="match status" value="1"/>
</dbReference>
<proteinExistence type="predicted"/>
<accession>A3UA76</accession>
<sequence>MEAALNKLLNQFINIIEEHYSINQINLPIISIAIDCCEKHIIDIRKVFGTYNFDSTNAEVKFFKYQKPVIYGHLKYYLHIQSYLIYKGSGSITQQRQLVDNNIKKLKKGLKPFAEFVTYCKQGRSELDEYYYLRKNKSLWPITYRSACIYDPDFSTSHDELRAEIVAYDLIMKFYEKELETLRIKELNAYVVDSSNENKFNLEWTSNKIDLVELIYALQTSRAIQNGKISITTLANVFGTVFNTDLSNIHRTYVELKSRKKDRCKFMKYLMVALENRVITEES</sequence>
<dbReference type="RefSeq" id="WP_013188093.1">
    <property type="nucleotide sequence ID" value="NC_014230.1"/>
</dbReference>
<dbReference type="EMBL" id="CP002046">
    <property type="protein sequence ID" value="EAP86712.1"/>
    <property type="molecule type" value="Genomic_DNA"/>
</dbReference>
<evidence type="ECO:0000313" key="2">
    <source>
        <dbReference type="Proteomes" id="UP000002297"/>
    </source>
</evidence>
<reference evidence="1 2" key="1">
    <citation type="journal article" date="2010" name="J. Bacteriol.">
        <title>The complete genome sequence of Croceibacter atlanticus HTCC2559T.</title>
        <authorList>
            <person name="Oh H.M."/>
            <person name="Kang I."/>
            <person name="Ferriera S."/>
            <person name="Giovannoni S.J."/>
            <person name="Cho J.C."/>
        </authorList>
    </citation>
    <scope>NUCLEOTIDE SEQUENCE [LARGE SCALE GENOMIC DNA]</scope>
    <source>
        <strain evidence="2">ATCC BAA-628 / HTCC2559 / KCTC 12090</strain>
    </source>
</reference>
<dbReference type="HOGENOM" id="CLU_079317_1_0_10"/>
<gene>
    <name evidence="1" type="ordered locus">CA2559_11768</name>
</gene>
<protein>
    <submittedName>
        <fullName evidence="1">Putative regulatory protein</fullName>
    </submittedName>
</protein>